<dbReference type="InterPro" id="IPR008323">
    <property type="entry name" value="UCP033563"/>
</dbReference>
<organism evidence="1 2">
    <name type="scientific">Candidatus Colimorpha enterica</name>
    <dbReference type="NCBI Taxonomy" id="3083063"/>
    <lineage>
        <taxon>Bacteria</taxon>
        <taxon>Pseudomonadati</taxon>
        <taxon>Bacteroidota</taxon>
        <taxon>Bacteroidia</taxon>
        <taxon>Bacteroidales</taxon>
        <taxon>Candidatus Colimorpha</taxon>
    </lineage>
</organism>
<reference evidence="1 2" key="1">
    <citation type="submission" date="2022-03" db="EMBL/GenBank/DDBJ databases">
        <title>Metagenome-assembled genomes from swine fecal metagenomes.</title>
        <authorList>
            <person name="Holman D.B."/>
            <person name="Kommadath A."/>
        </authorList>
    </citation>
    <scope>NUCLEOTIDE SEQUENCE [LARGE SCALE GENOMIC DNA]</scope>
    <source>
        <strain evidence="1">SUG147</strain>
    </source>
</reference>
<dbReference type="PANTHER" id="PTHR36454:SF1">
    <property type="entry name" value="DUF1015 DOMAIN-CONTAINING PROTEIN"/>
    <property type="match status" value="1"/>
</dbReference>
<accession>A0AAE3FJ25</accession>
<protein>
    <submittedName>
        <fullName evidence="1">DUF1015 domain-containing protein</fullName>
    </submittedName>
</protein>
<feature type="non-terminal residue" evidence="1">
    <location>
        <position position="364"/>
    </location>
</feature>
<dbReference type="Pfam" id="PF06245">
    <property type="entry name" value="DUF1015"/>
    <property type="match status" value="1"/>
</dbReference>
<proteinExistence type="predicted"/>
<dbReference type="EMBL" id="JALEMU010000145">
    <property type="protein sequence ID" value="MCI5756385.1"/>
    <property type="molecule type" value="Genomic_DNA"/>
</dbReference>
<comment type="caution">
    <text evidence="1">The sequence shown here is derived from an EMBL/GenBank/DDBJ whole genome shotgun (WGS) entry which is preliminary data.</text>
</comment>
<gene>
    <name evidence="1" type="ORF">MR241_08865</name>
</gene>
<evidence type="ECO:0000313" key="2">
    <source>
        <dbReference type="Proteomes" id="UP001139365"/>
    </source>
</evidence>
<dbReference type="AlphaFoldDB" id="A0AAE3FJ25"/>
<evidence type="ECO:0000313" key="1">
    <source>
        <dbReference type="EMBL" id="MCI5756385.1"/>
    </source>
</evidence>
<dbReference type="PANTHER" id="PTHR36454">
    <property type="entry name" value="LMO2823 PROTEIN"/>
    <property type="match status" value="1"/>
</dbReference>
<dbReference type="Proteomes" id="UP001139365">
    <property type="component" value="Unassembled WGS sequence"/>
</dbReference>
<name>A0AAE3FJ25_9BACT</name>
<sequence length="364" mass="39948">MKNIPFYPADILLPPQVTEKWPVIACDQFTSEPEYWKAAGEFVGDAPSTLKITLPEVWLTSSDVEKRTEAVNSEMKKYLASGVLTEYKNAVVYVERTQPDGRVRRGVVGMVDLSEYDYTPGAKTMIRATEGTVLSRIPPRVKIRKDAPLELPHIMILIDDPDNTVIPKNPDGSILYDTDLMAGGGHIRGSLVSESGVKNIISALENLAGDRESPLLFAVGDGNHSLATAKACVSEEFPLSRFALAEVVNIHDPALDFEPIYRVVFGVDPADIIAAAKRHFGAGNEKTVKCLYNEGEDEITVNGLPAGAVQSFIDEYLTARPDAYCDYIHGEDTVRKLSSEKNTVGFLFDGIGKSELFPYVEKYG</sequence>